<accession>A0A1V9X475</accession>
<feature type="domain" description="SUEL-type lectin" evidence="3">
    <location>
        <begin position="38"/>
        <end position="127"/>
    </location>
</feature>
<dbReference type="PROSITE" id="PS50228">
    <property type="entry name" value="SUEL_LECTIN"/>
    <property type="match status" value="1"/>
</dbReference>
<dbReference type="PANTHER" id="PTHR46780">
    <property type="entry name" value="PROTEIN EVA-1"/>
    <property type="match status" value="1"/>
</dbReference>
<protein>
    <submittedName>
        <fullName evidence="4">Latrophilin Cirl-like</fullName>
    </submittedName>
</protein>
<dbReference type="Gene3D" id="2.60.120.740">
    <property type="match status" value="1"/>
</dbReference>
<gene>
    <name evidence="4" type="ORF">BIW11_02058</name>
</gene>
<dbReference type="AlphaFoldDB" id="A0A1V9X475"/>
<dbReference type="FunFam" id="2.60.120.740:FF:000001">
    <property type="entry name" value="Adhesion G protein-coupled receptor L2"/>
    <property type="match status" value="1"/>
</dbReference>
<sequence length="181" mass="20501">MRTWIDKDSVYRVQSGAPSKRHRCLPSWNRIQYKTEYACEGSTLNISCKDNYVIHLVRANYGRLSVSICNPLAKSEWSVNCMSWKSHLIMEKKCMNKQTCSVQVSAKNFDDPCPGTIKYLEVQYNCTLEAGEISTNCRFGLQLSSPVIIPTGAREPRNHLFVLFDSEEAAQMLAADSPNPQ</sequence>
<dbReference type="InterPro" id="IPR043159">
    <property type="entry name" value="Lectin_gal-bd_sf"/>
</dbReference>
<evidence type="ECO:0000259" key="3">
    <source>
        <dbReference type="PROSITE" id="PS50228"/>
    </source>
</evidence>
<keyword evidence="2" id="KW-0430">Lectin</keyword>
<dbReference type="STRING" id="418985.A0A1V9X475"/>
<dbReference type="EMBL" id="MNPL01025644">
    <property type="protein sequence ID" value="OQR68206.1"/>
    <property type="molecule type" value="Genomic_DNA"/>
</dbReference>
<keyword evidence="5" id="KW-1185">Reference proteome</keyword>
<name>A0A1V9X475_9ACAR</name>
<reference evidence="4 5" key="1">
    <citation type="journal article" date="2017" name="Gigascience">
        <title>Draft genome of the honey bee ectoparasitic mite, Tropilaelaps mercedesae, is shaped by the parasitic life history.</title>
        <authorList>
            <person name="Dong X."/>
            <person name="Armstrong S.D."/>
            <person name="Xia D."/>
            <person name="Makepeace B.L."/>
            <person name="Darby A.C."/>
            <person name="Kadowaki T."/>
        </authorList>
    </citation>
    <scope>NUCLEOTIDE SEQUENCE [LARGE SCALE GENOMIC DNA]</scope>
    <source>
        <strain evidence="4">Wuxi-XJTLU</strain>
    </source>
</reference>
<evidence type="ECO:0000256" key="2">
    <source>
        <dbReference type="ARBA" id="ARBA00022734"/>
    </source>
</evidence>
<dbReference type="CDD" id="cd22830">
    <property type="entry name" value="Gal_Rha_Lectin_dCirl"/>
    <property type="match status" value="1"/>
</dbReference>
<comment type="similarity">
    <text evidence="1">Belongs to the G-protein coupled receptor 2 family. LN-TM7 subfamily.</text>
</comment>
<evidence type="ECO:0000313" key="4">
    <source>
        <dbReference type="EMBL" id="OQR68206.1"/>
    </source>
</evidence>
<evidence type="ECO:0000313" key="5">
    <source>
        <dbReference type="Proteomes" id="UP000192247"/>
    </source>
</evidence>
<dbReference type="InParanoid" id="A0A1V9X475"/>
<dbReference type="Proteomes" id="UP000192247">
    <property type="component" value="Unassembled WGS sequence"/>
</dbReference>
<proteinExistence type="inferred from homology"/>
<organism evidence="4 5">
    <name type="scientific">Tropilaelaps mercedesae</name>
    <dbReference type="NCBI Taxonomy" id="418985"/>
    <lineage>
        <taxon>Eukaryota</taxon>
        <taxon>Metazoa</taxon>
        <taxon>Ecdysozoa</taxon>
        <taxon>Arthropoda</taxon>
        <taxon>Chelicerata</taxon>
        <taxon>Arachnida</taxon>
        <taxon>Acari</taxon>
        <taxon>Parasitiformes</taxon>
        <taxon>Mesostigmata</taxon>
        <taxon>Gamasina</taxon>
        <taxon>Dermanyssoidea</taxon>
        <taxon>Laelapidae</taxon>
        <taxon>Tropilaelaps</taxon>
    </lineage>
</organism>
<comment type="caution">
    <text evidence="4">The sequence shown here is derived from an EMBL/GenBank/DDBJ whole genome shotgun (WGS) entry which is preliminary data.</text>
</comment>
<dbReference type="OrthoDB" id="1100386at2759"/>
<dbReference type="InterPro" id="IPR000922">
    <property type="entry name" value="Lectin_gal-bd_dom"/>
</dbReference>
<dbReference type="Pfam" id="PF02140">
    <property type="entry name" value="SUEL_Lectin"/>
    <property type="match status" value="1"/>
</dbReference>
<evidence type="ECO:0000256" key="1">
    <source>
        <dbReference type="ARBA" id="ARBA00010933"/>
    </source>
</evidence>
<dbReference type="GO" id="GO:0030246">
    <property type="term" value="F:carbohydrate binding"/>
    <property type="evidence" value="ECO:0007669"/>
    <property type="project" value="UniProtKB-KW"/>
</dbReference>